<evidence type="ECO:0000313" key="9">
    <source>
        <dbReference type="EMBL" id="PHX56501.1"/>
    </source>
</evidence>
<organism evidence="9 10">
    <name type="scientific">Tychonema bourrellyi FEM_GT703</name>
    <dbReference type="NCBI Taxonomy" id="2040638"/>
    <lineage>
        <taxon>Bacteria</taxon>
        <taxon>Bacillati</taxon>
        <taxon>Cyanobacteriota</taxon>
        <taxon>Cyanophyceae</taxon>
        <taxon>Oscillatoriophycideae</taxon>
        <taxon>Oscillatoriales</taxon>
        <taxon>Microcoleaceae</taxon>
        <taxon>Tychonema</taxon>
    </lineage>
</organism>
<dbReference type="EMBL" id="NXIB02000018">
    <property type="protein sequence ID" value="PHX56501.1"/>
    <property type="molecule type" value="Genomic_DNA"/>
</dbReference>
<dbReference type="Proteomes" id="UP000226442">
    <property type="component" value="Unassembled WGS sequence"/>
</dbReference>
<protein>
    <submittedName>
        <fullName evidence="9">Nucleic acid-binding protein</fullName>
    </submittedName>
</protein>
<evidence type="ECO:0000256" key="7">
    <source>
        <dbReference type="ARBA" id="ARBA00038093"/>
    </source>
</evidence>
<dbReference type="GO" id="GO:0016787">
    <property type="term" value="F:hydrolase activity"/>
    <property type="evidence" value="ECO:0007669"/>
    <property type="project" value="UniProtKB-KW"/>
</dbReference>
<reference evidence="9" key="1">
    <citation type="submission" date="2017-10" db="EMBL/GenBank/DDBJ databases">
        <title>Draft genome sequence of the planktic cyanobacteria Tychonema bourrellyi isolated from alpine lentic freshwater.</title>
        <authorList>
            <person name="Tett A."/>
            <person name="Armanini F."/>
            <person name="Asnicar F."/>
            <person name="Boscaini A."/>
            <person name="Pasolli E."/>
            <person name="Zolfo M."/>
            <person name="Donati C."/>
            <person name="Salmaso N."/>
            <person name="Segata N."/>
        </authorList>
    </citation>
    <scope>NUCLEOTIDE SEQUENCE</scope>
    <source>
        <strain evidence="9">FEM_GT703</strain>
    </source>
</reference>
<evidence type="ECO:0000256" key="3">
    <source>
        <dbReference type="ARBA" id="ARBA00022722"/>
    </source>
</evidence>
<dbReference type="OrthoDB" id="574223at2"/>
<evidence type="ECO:0000256" key="5">
    <source>
        <dbReference type="ARBA" id="ARBA00022801"/>
    </source>
</evidence>
<evidence type="ECO:0000259" key="8">
    <source>
        <dbReference type="Pfam" id="PF01850"/>
    </source>
</evidence>
<dbReference type="RefSeq" id="WP_096828809.1">
    <property type="nucleotide sequence ID" value="NZ_NXIB02000018.1"/>
</dbReference>
<keyword evidence="4" id="KW-0479">Metal-binding</keyword>
<keyword evidence="6" id="KW-0460">Magnesium</keyword>
<dbReference type="GO" id="GO:0046872">
    <property type="term" value="F:metal ion binding"/>
    <property type="evidence" value="ECO:0007669"/>
    <property type="project" value="UniProtKB-KW"/>
</dbReference>
<dbReference type="SUPFAM" id="SSF88723">
    <property type="entry name" value="PIN domain-like"/>
    <property type="match status" value="1"/>
</dbReference>
<dbReference type="Gene3D" id="3.40.50.1010">
    <property type="entry name" value="5'-nuclease"/>
    <property type="match status" value="1"/>
</dbReference>
<proteinExistence type="inferred from homology"/>
<sequence>MTQYILDTDHITLLQHSNPLILQRFETLHTSDVAITVINVEELIQGWFNAIRQASQPGQQQRLTWAYVGLRSAVKFLNDFLVLDFTESAYEQYLALRRQGIRIGTQDLRIASIALVNNLILVTRNRQDFAQFPGLVLEDWT</sequence>
<comment type="cofactor">
    <cofactor evidence="1">
        <name>Mg(2+)</name>
        <dbReference type="ChEBI" id="CHEBI:18420"/>
    </cofactor>
</comment>
<accession>A0A2G4F460</accession>
<dbReference type="AlphaFoldDB" id="A0A2G4F460"/>
<keyword evidence="10" id="KW-1185">Reference proteome</keyword>
<dbReference type="InterPro" id="IPR029060">
    <property type="entry name" value="PIN-like_dom_sf"/>
</dbReference>
<comment type="similarity">
    <text evidence="7">Belongs to the PINc/VapC protein family.</text>
</comment>
<keyword evidence="3" id="KW-0540">Nuclease</keyword>
<name>A0A2G4F460_9CYAN</name>
<evidence type="ECO:0000256" key="2">
    <source>
        <dbReference type="ARBA" id="ARBA00022649"/>
    </source>
</evidence>
<dbReference type="CDD" id="cd09881">
    <property type="entry name" value="PIN_VapC4-5_FitB-like"/>
    <property type="match status" value="1"/>
</dbReference>
<gene>
    <name evidence="9" type="ORF">CP500_004920</name>
</gene>
<dbReference type="PANTHER" id="PTHR33653">
    <property type="entry name" value="RIBONUCLEASE VAPC2"/>
    <property type="match status" value="1"/>
</dbReference>
<comment type="caution">
    <text evidence="9">The sequence shown here is derived from an EMBL/GenBank/DDBJ whole genome shotgun (WGS) entry which is preliminary data.</text>
</comment>
<evidence type="ECO:0000256" key="6">
    <source>
        <dbReference type="ARBA" id="ARBA00022842"/>
    </source>
</evidence>
<dbReference type="GO" id="GO:0004518">
    <property type="term" value="F:nuclease activity"/>
    <property type="evidence" value="ECO:0007669"/>
    <property type="project" value="UniProtKB-KW"/>
</dbReference>
<evidence type="ECO:0000256" key="1">
    <source>
        <dbReference type="ARBA" id="ARBA00001946"/>
    </source>
</evidence>
<evidence type="ECO:0000256" key="4">
    <source>
        <dbReference type="ARBA" id="ARBA00022723"/>
    </source>
</evidence>
<evidence type="ECO:0000313" key="10">
    <source>
        <dbReference type="Proteomes" id="UP000226442"/>
    </source>
</evidence>
<dbReference type="Pfam" id="PF01850">
    <property type="entry name" value="PIN"/>
    <property type="match status" value="1"/>
</dbReference>
<dbReference type="PANTHER" id="PTHR33653:SF1">
    <property type="entry name" value="RIBONUCLEASE VAPC2"/>
    <property type="match status" value="1"/>
</dbReference>
<dbReference type="InterPro" id="IPR002716">
    <property type="entry name" value="PIN_dom"/>
</dbReference>
<keyword evidence="5" id="KW-0378">Hydrolase</keyword>
<keyword evidence="2" id="KW-1277">Toxin-antitoxin system</keyword>
<dbReference type="InterPro" id="IPR050556">
    <property type="entry name" value="Type_II_TA_system_RNase"/>
</dbReference>
<feature type="domain" description="PIN" evidence="8">
    <location>
        <begin position="26"/>
        <end position="132"/>
    </location>
</feature>